<feature type="region of interest" description="Disordered" evidence="6">
    <location>
        <begin position="193"/>
        <end position="275"/>
    </location>
</feature>
<dbReference type="InterPro" id="IPR015943">
    <property type="entry name" value="WD40/YVTN_repeat-like_dom_sf"/>
</dbReference>
<dbReference type="PROSITE" id="PS50082">
    <property type="entry name" value="WD_REPEATS_2"/>
    <property type="match status" value="5"/>
</dbReference>
<reference evidence="8" key="1">
    <citation type="submission" date="2019-08" db="EMBL/GenBank/DDBJ databases">
        <title>The improved chromosome-level genome for the pearl oyster Pinctada fucata martensii using PacBio sequencing and Hi-C.</title>
        <authorList>
            <person name="Zheng Z."/>
        </authorList>
    </citation>
    <scope>NUCLEOTIDE SEQUENCE</scope>
    <source>
        <strain evidence="8">ZZ-2019</strain>
        <tissue evidence="8">Adductor muscle</tissue>
    </source>
</reference>
<dbReference type="SUPFAM" id="SSF50044">
    <property type="entry name" value="SH3-domain"/>
    <property type="match status" value="1"/>
</dbReference>
<dbReference type="PROSITE" id="PS50002">
    <property type="entry name" value="SH3"/>
    <property type="match status" value="1"/>
</dbReference>
<evidence type="ECO:0000256" key="3">
    <source>
        <dbReference type="ARBA" id="ARBA00022737"/>
    </source>
</evidence>
<keyword evidence="1 4" id="KW-0728">SH3 domain</keyword>
<dbReference type="InterPro" id="IPR011044">
    <property type="entry name" value="Quino_amine_DH_bsu"/>
</dbReference>
<feature type="compositionally biased region" description="Basic residues" evidence="6">
    <location>
        <begin position="17"/>
        <end position="32"/>
    </location>
</feature>
<dbReference type="PROSITE" id="PS00678">
    <property type="entry name" value="WD_REPEATS_1"/>
    <property type="match status" value="4"/>
</dbReference>
<dbReference type="AlphaFoldDB" id="A0AA88Y5K5"/>
<feature type="compositionally biased region" description="Basic residues" evidence="6">
    <location>
        <begin position="227"/>
        <end position="237"/>
    </location>
</feature>
<feature type="repeat" description="WD" evidence="5">
    <location>
        <begin position="620"/>
        <end position="662"/>
    </location>
</feature>
<dbReference type="CDD" id="cd00200">
    <property type="entry name" value="WD40"/>
    <property type="match status" value="1"/>
</dbReference>
<dbReference type="Gene3D" id="2.130.10.10">
    <property type="entry name" value="YVTN repeat-like/Quinoprotein amine dehydrogenase"/>
    <property type="match status" value="2"/>
</dbReference>
<feature type="compositionally biased region" description="Acidic residues" evidence="6">
    <location>
        <begin position="260"/>
        <end position="274"/>
    </location>
</feature>
<dbReference type="GO" id="GO:0044458">
    <property type="term" value="P:motile cilium assembly"/>
    <property type="evidence" value="ECO:0007669"/>
    <property type="project" value="TreeGrafter"/>
</dbReference>
<dbReference type="Proteomes" id="UP001186944">
    <property type="component" value="Unassembled WGS sequence"/>
</dbReference>
<sequence>MPISDDAGIRNLSTVRKNARAPKKVKPGRKKPMYGDDDMPEHTEQCKERVEYHTERAEHHTEQAANQTEQQTEQEDPQTEQTEQQTEQTEQQTEQTEQQMEQANESIQRDILYSQEVWCIATLVQPPSMELKINMLDLFPQNNGYDCGLYAIANLVTIASGHDPTKMRYDRRKMRSHLFLCLERKSLTMFPTIGQKTDEAKKEEEEETDVKATTSEDKDLTEETTPKKKGKKKKGKKKTEEDTEADTEPKDGDETQRETEEAEAEEAREIEDEGQILAVTIHRTDKLKNDFHIMHPMVRVHIVNEETGELLEKQHKDRAVTTFFETRGDNVDRVLPIMTQPFDFKQQKSVLPVWEEVLIFNENYNYFTSDKPKVIIFFELMDFLSMNTASNQSSSTQGGWYRIAWAFLKVIGNNKKPNTGGKVRLQLFMPSSGANSKSNQLEVYQWWKRGRRDTYPSTLYVTLKGITSPKNIEPAMRSMFATQEEATGMTYQDLKKSSTWKDKSHKTGPRTLASWSRLAGQTCRIPNNQLASLTTGSLGCFTIKFSHDGRSLACACQDKEQYPIIIYDVISFENKGELKGHFNIVYDLAWSAKDNYLISASADGTARLWDMNEMGRSDQLLPHPAYVYTSKIHPRADHIVATGGYDQVIRVWDVGSEDADSRVSIVVLPHPAYVYTSKIHPRADHIVTTGGYDQVIRVWDVGSEDADSRVSIVVLPHPAYVNTSKIHPRVDHIVATGGYDQVIRVWDVGSEDVESRMKQELEDHRGHVNSLCFDSDGEKMYSGDSTGTIIIWNVFVSETKRSGFLRDWTIFAKISDPEMRDVPINHLSLHHNGRRLLIHCRDNIIRLFDLRVQRVMQKYIGALNFRERIRSTLSPCGTFVFSGSEDNCAYAWNTETGKMFYRKVIYNLSTCFPGDQVAMYSELHYKQPVTDIDYHPRDHMIAMCCLGNSQPVLIYNYSPQIAQIDAGLSPRHIMTEPKVQEEEFTLRPSSPLRGTESTLFKKTDRIMTKEEFQVAATARFDKVLKKLNSATSQMLTSGFDVPGTVTPRGPMSDFRTLEGMQSPRSTMARPQAFTPHASHTMSNYMQQQQFKSSNMYMKSSDSDWRPAFAEVGKHGARSTSPTFIGRPPTLTLSHSQKKTQFVFQAPAGKAIPQYKQVVVLYDYRAQRSDELTIFKGDVISVLYKDSDLWWMGELADGQQGFFPANYVAEEMQGTPDDRTPDDSSDEDNQKKKKKKKLTAVKTKSGDLMFMSENEDSEEELEKSTEV</sequence>
<dbReference type="FunFam" id="2.30.30.40:FF:000072">
    <property type="entry name" value="Unconventional Myosin IB"/>
    <property type="match status" value="1"/>
</dbReference>
<dbReference type="PRINTS" id="PR00320">
    <property type="entry name" value="GPROTEINBRPT"/>
</dbReference>
<keyword evidence="9" id="KW-1185">Reference proteome</keyword>
<proteinExistence type="predicted"/>
<dbReference type="SUPFAM" id="SSF50978">
    <property type="entry name" value="WD40 repeat-like"/>
    <property type="match status" value="1"/>
</dbReference>
<dbReference type="EMBL" id="VSWD01000010">
    <property type="protein sequence ID" value="KAK3089926.1"/>
    <property type="molecule type" value="Genomic_DNA"/>
</dbReference>
<evidence type="ECO:0000256" key="5">
    <source>
        <dbReference type="PROSITE-ProRule" id="PRU00221"/>
    </source>
</evidence>
<dbReference type="InterPro" id="IPR036322">
    <property type="entry name" value="WD40_repeat_dom_sf"/>
</dbReference>
<evidence type="ECO:0000256" key="2">
    <source>
        <dbReference type="ARBA" id="ARBA00022574"/>
    </source>
</evidence>
<dbReference type="InterPro" id="IPR038765">
    <property type="entry name" value="Papain-like_cys_pep_sf"/>
</dbReference>
<dbReference type="Pfam" id="PF00018">
    <property type="entry name" value="SH3_1"/>
    <property type="match status" value="1"/>
</dbReference>
<feature type="compositionally biased region" description="Low complexity" evidence="6">
    <location>
        <begin position="79"/>
        <end position="103"/>
    </location>
</feature>
<evidence type="ECO:0000313" key="8">
    <source>
        <dbReference type="EMBL" id="KAK3089926.1"/>
    </source>
</evidence>
<dbReference type="InterPro" id="IPR001452">
    <property type="entry name" value="SH3_domain"/>
</dbReference>
<accession>A0AA88Y5K5</accession>
<dbReference type="GO" id="GO:0036064">
    <property type="term" value="C:ciliary basal body"/>
    <property type="evidence" value="ECO:0007669"/>
    <property type="project" value="TreeGrafter"/>
</dbReference>
<dbReference type="PROSITE" id="PS50294">
    <property type="entry name" value="WD_REPEATS_REGION"/>
    <property type="match status" value="4"/>
</dbReference>
<feature type="repeat" description="WD" evidence="5">
    <location>
        <begin position="761"/>
        <end position="802"/>
    </location>
</feature>
<dbReference type="PRINTS" id="PR00452">
    <property type="entry name" value="SH3DOMAIN"/>
</dbReference>
<gene>
    <name evidence="8" type="ORF">FSP39_007688</name>
</gene>
<feature type="repeat" description="WD" evidence="5">
    <location>
        <begin position="714"/>
        <end position="756"/>
    </location>
</feature>
<dbReference type="SMART" id="SM00320">
    <property type="entry name" value="WD40"/>
    <property type="match status" value="9"/>
</dbReference>
<organism evidence="8 9">
    <name type="scientific">Pinctada imbricata</name>
    <name type="common">Atlantic pearl-oyster</name>
    <name type="synonym">Pinctada martensii</name>
    <dbReference type="NCBI Taxonomy" id="66713"/>
    <lineage>
        <taxon>Eukaryota</taxon>
        <taxon>Metazoa</taxon>
        <taxon>Spiralia</taxon>
        <taxon>Lophotrochozoa</taxon>
        <taxon>Mollusca</taxon>
        <taxon>Bivalvia</taxon>
        <taxon>Autobranchia</taxon>
        <taxon>Pteriomorphia</taxon>
        <taxon>Pterioida</taxon>
        <taxon>Pterioidea</taxon>
        <taxon>Pteriidae</taxon>
        <taxon>Pinctada</taxon>
    </lineage>
</organism>
<feature type="compositionally biased region" description="Basic and acidic residues" evidence="6">
    <location>
        <begin position="247"/>
        <end position="259"/>
    </location>
</feature>
<keyword evidence="3" id="KW-0677">Repeat</keyword>
<dbReference type="SUPFAM" id="SSF54001">
    <property type="entry name" value="Cysteine proteinases"/>
    <property type="match status" value="1"/>
</dbReference>
<keyword evidence="2 5" id="KW-0853">WD repeat</keyword>
<feature type="repeat" description="WD" evidence="5">
    <location>
        <begin position="578"/>
        <end position="619"/>
    </location>
</feature>
<feature type="repeat" description="WD" evidence="5">
    <location>
        <begin position="667"/>
        <end position="709"/>
    </location>
</feature>
<name>A0AA88Y5K5_PINIB</name>
<dbReference type="InterPro" id="IPR052803">
    <property type="entry name" value="Cilium-Associated_Jouberin"/>
</dbReference>
<dbReference type="InterPro" id="IPR019775">
    <property type="entry name" value="WD40_repeat_CS"/>
</dbReference>
<evidence type="ECO:0000256" key="6">
    <source>
        <dbReference type="SAM" id="MobiDB-lite"/>
    </source>
</evidence>
<evidence type="ECO:0000256" key="1">
    <source>
        <dbReference type="ARBA" id="ARBA00022443"/>
    </source>
</evidence>
<evidence type="ECO:0000259" key="7">
    <source>
        <dbReference type="PROSITE" id="PS50002"/>
    </source>
</evidence>
<dbReference type="PANTHER" id="PTHR44499">
    <property type="entry name" value="JOUBERIN"/>
    <property type="match status" value="1"/>
</dbReference>
<dbReference type="InterPro" id="IPR036028">
    <property type="entry name" value="SH3-like_dom_sf"/>
</dbReference>
<dbReference type="Pfam" id="PF00400">
    <property type="entry name" value="WD40"/>
    <property type="match status" value="5"/>
</dbReference>
<dbReference type="SUPFAM" id="SSF50969">
    <property type="entry name" value="YVTN repeat-like/Quinoprotein amine dehydrogenase"/>
    <property type="match status" value="1"/>
</dbReference>
<protein>
    <recommendedName>
        <fullName evidence="7">SH3 domain-containing protein</fullName>
    </recommendedName>
</protein>
<feature type="compositionally biased region" description="Basic and acidic residues" evidence="6">
    <location>
        <begin position="40"/>
        <end position="62"/>
    </location>
</feature>
<comment type="caution">
    <text evidence="8">The sequence shown here is derived from an EMBL/GenBank/DDBJ whole genome shotgun (WGS) entry which is preliminary data.</text>
</comment>
<dbReference type="InterPro" id="IPR020472">
    <property type="entry name" value="WD40_PAC1"/>
</dbReference>
<feature type="region of interest" description="Disordered" evidence="6">
    <location>
        <begin position="1"/>
        <end position="103"/>
    </location>
</feature>
<dbReference type="SMART" id="SM00326">
    <property type="entry name" value="SH3"/>
    <property type="match status" value="1"/>
</dbReference>
<evidence type="ECO:0000313" key="9">
    <source>
        <dbReference type="Proteomes" id="UP001186944"/>
    </source>
</evidence>
<dbReference type="Gene3D" id="2.30.30.40">
    <property type="entry name" value="SH3 Domains"/>
    <property type="match status" value="1"/>
</dbReference>
<evidence type="ECO:0000256" key="4">
    <source>
        <dbReference type="PROSITE-ProRule" id="PRU00192"/>
    </source>
</evidence>
<dbReference type="PANTHER" id="PTHR44499:SF1">
    <property type="entry name" value="JOUBERIN"/>
    <property type="match status" value="1"/>
</dbReference>
<dbReference type="InterPro" id="IPR001680">
    <property type="entry name" value="WD40_rpt"/>
</dbReference>
<feature type="domain" description="SH3" evidence="7">
    <location>
        <begin position="1152"/>
        <end position="1212"/>
    </location>
</feature>
<feature type="region of interest" description="Disordered" evidence="6">
    <location>
        <begin position="1211"/>
        <end position="1266"/>
    </location>
</feature>